<gene>
    <name evidence="4" type="ORF">PTTG_30182</name>
</gene>
<organism evidence="4">
    <name type="scientific">Puccinia triticina (isolate 1-1 / race 1 (BBBD))</name>
    <name type="common">Brown leaf rust fungus</name>
    <dbReference type="NCBI Taxonomy" id="630390"/>
    <lineage>
        <taxon>Eukaryota</taxon>
        <taxon>Fungi</taxon>
        <taxon>Dikarya</taxon>
        <taxon>Basidiomycota</taxon>
        <taxon>Pucciniomycotina</taxon>
        <taxon>Pucciniomycetes</taxon>
        <taxon>Pucciniales</taxon>
        <taxon>Pucciniaceae</taxon>
        <taxon>Puccinia</taxon>
    </lineage>
</organism>
<feature type="transmembrane region" description="Helical" evidence="2">
    <location>
        <begin position="138"/>
        <end position="157"/>
    </location>
</feature>
<reference evidence="4" key="1">
    <citation type="submission" date="2009-11" db="EMBL/GenBank/DDBJ databases">
        <authorList>
            <consortium name="The Broad Institute Genome Sequencing Platform"/>
            <person name="Ward D."/>
            <person name="Feldgarden M."/>
            <person name="Earl A."/>
            <person name="Young S.K."/>
            <person name="Zeng Q."/>
            <person name="Koehrsen M."/>
            <person name="Alvarado L."/>
            <person name="Berlin A."/>
            <person name="Bochicchio J."/>
            <person name="Borenstein D."/>
            <person name="Chapman S.B."/>
            <person name="Chen Z."/>
            <person name="Engels R."/>
            <person name="Freedman E."/>
            <person name="Gellesch M."/>
            <person name="Goldberg J."/>
            <person name="Griggs A."/>
            <person name="Gujja S."/>
            <person name="Heilman E."/>
            <person name="Heiman D."/>
            <person name="Hepburn T."/>
            <person name="Howarth C."/>
            <person name="Jen D."/>
            <person name="Larson L."/>
            <person name="Lewis B."/>
            <person name="Mehta T."/>
            <person name="Park D."/>
            <person name="Pearson M."/>
            <person name="Roberts A."/>
            <person name="Saif S."/>
            <person name="Shea T."/>
            <person name="Shenoy N."/>
            <person name="Sisk P."/>
            <person name="Stolte C."/>
            <person name="Sykes S."/>
            <person name="Thomson T."/>
            <person name="Walk T."/>
            <person name="White J."/>
            <person name="Yandava C."/>
            <person name="Izard J."/>
            <person name="Baranova O.V."/>
            <person name="Blanton J.M."/>
            <person name="Tanner A.C."/>
            <person name="Dewhirst F.E."/>
            <person name="Haas B."/>
            <person name="Nusbaum C."/>
            <person name="Birren B."/>
        </authorList>
    </citation>
    <scope>NUCLEOTIDE SEQUENCE [LARGE SCALE GENOMIC DNA]</scope>
    <source>
        <strain evidence="4">1-1 BBBD Race 1</strain>
    </source>
</reference>
<feature type="domain" description="Acetyl-coenzyme A carboxylase carboxyl transferase subunit beta" evidence="3">
    <location>
        <begin position="196"/>
        <end position="267"/>
    </location>
</feature>
<sequence length="382" mass="43309">MKKWNVAGYGKLSPDERWLTFKPQERTLIHSNQSFTSSSDLQRPGTAPPAPKPEPPKSKYSPGDVYPSPSMTDRRALKRLKPKSLLTFPSLTVDKPDATRAPDFPARSTQALPLDNFLALLGTAVLLIFAYLTDLLPFTHYVLALLGTAILLIFAYLTDLLIDLLTFTFLSQMGTVMIVKALGFMWLQAKVDELNFPSGRRMIVIANNITFKIGSFGPAKDDFFYRVTDLAQKLGVPRIYLSANSGARLGIVDEVTDQFCATWNEPWLAGRSWSRILAAWNKPWLAGRSRSRILAWFWLDCRWHFSCIGRRPSDYPHRSQCFEQSSGQKGLLFELTTRRHSNYAQEWGECRGGPLPITSAKDSLDRVVPYRQRQNCLPFRVL</sequence>
<feature type="transmembrane region" description="Helical" evidence="2">
    <location>
        <begin position="164"/>
        <end position="187"/>
    </location>
</feature>
<dbReference type="GO" id="GO:0006633">
    <property type="term" value="P:fatty acid biosynthetic process"/>
    <property type="evidence" value="ECO:0007669"/>
    <property type="project" value="TreeGrafter"/>
</dbReference>
<feature type="region of interest" description="Disordered" evidence="1">
    <location>
        <begin position="30"/>
        <end position="69"/>
    </location>
</feature>
<dbReference type="PANTHER" id="PTHR45728:SF3">
    <property type="entry name" value="ACETYL-COA CARBOXYLASE"/>
    <property type="match status" value="1"/>
</dbReference>
<evidence type="ECO:0000313" key="6">
    <source>
        <dbReference type="Proteomes" id="UP000005240"/>
    </source>
</evidence>
<reference evidence="5" key="4">
    <citation type="submission" date="2025-05" db="UniProtKB">
        <authorList>
            <consortium name="EnsemblFungi"/>
        </authorList>
    </citation>
    <scope>IDENTIFICATION</scope>
    <source>
        <strain evidence="5">isolate 1-1 / race 1 (BBBD)</strain>
    </source>
</reference>
<evidence type="ECO:0000313" key="4">
    <source>
        <dbReference type="EMBL" id="OAV85934.1"/>
    </source>
</evidence>
<proteinExistence type="predicted"/>
<dbReference type="GO" id="GO:0003989">
    <property type="term" value="F:acetyl-CoA carboxylase activity"/>
    <property type="evidence" value="ECO:0007669"/>
    <property type="project" value="InterPro"/>
</dbReference>
<dbReference type="InterPro" id="IPR049076">
    <property type="entry name" value="ACCA"/>
</dbReference>
<keyword evidence="2" id="KW-0472">Membrane</keyword>
<dbReference type="Proteomes" id="UP000005240">
    <property type="component" value="Unassembled WGS sequence"/>
</dbReference>
<keyword evidence="6" id="KW-1185">Reference proteome</keyword>
<feature type="compositionally biased region" description="Polar residues" evidence="1">
    <location>
        <begin position="30"/>
        <end position="41"/>
    </location>
</feature>
<dbReference type="InterPro" id="IPR034733">
    <property type="entry name" value="AcCoA_carboxyl_beta"/>
</dbReference>
<evidence type="ECO:0000256" key="2">
    <source>
        <dbReference type="SAM" id="Phobius"/>
    </source>
</evidence>
<dbReference type="PANTHER" id="PTHR45728">
    <property type="entry name" value="ACETYL-COA CARBOXYLASE, ISOFORM A"/>
    <property type="match status" value="1"/>
</dbReference>
<evidence type="ECO:0000259" key="3">
    <source>
        <dbReference type="Pfam" id="PF01039"/>
    </source>
</evidence>
<evidence type="ECO:0000313" key="5">
    <source>
        <dbReference type="EnsemblFungi" id="PTTG_30182-t43_1-p1"/>
    </source>
</evidence>
<dbReference type="GO" id="GO:0005739">
    <property type="term" value="C:mitochondrion"/>
    <property type="evidence" value="ECO:0007669"/>
    <property type="project" value="TreeGrafter"/>
</dbReference>
<accession>A0A180FZT2</accession>
<dbReference type="OrthoDB" id="3042633at2759"/>
<keyword evidence="2" id="KW-0812">Transmembrane</keyword>
<dbReference type="AlphaFoldDB" id="A0A180FZT2"/>
<dbReference type="EMBL" id="ADAS02002151">
    <property type="protein sequence ID" value="OAV85934.1"/>
    <property type="molecule type" value="Genomic_DNA"/>
</dbReference>
<dbReference type="STRING" id="630390.A0A180FZT2"/>
<name>A0A180FZT2_PUCT1</name>
<dbReference type="SUPFAM" id="SSF52096">
    <property type="entry name" value="ClpP/crotonase"/>
    <property type="match status" value="1"/>
</dbReference>
<dbReference type="InterPro" id="IPR029045">
    <property type="entry name" value="ClpP/crotonase-like_dom_sf"/>
</dbReference>
<reference evidence="5 6" key="3">
    <citation type="journal article" date="2017" name="G3 (Bethesda)">
        <title>Comparative analysis highlights variable genome content of wheat rusts and divergence of the mating loci.</title>
        <authorList>
            <person name="Cuomo C.A."/>
            <person name="Bakkeren G."/>
            <person name="Khalil H.B."/>
            <person name="Panwar V."/>
            <person name="Joly D."/>
            <person name="Linning R."/>
            <person name="Sakthikumar S."/>
            <person name="Song X."/>
            <person name="Adiconis X."/>
            <person name="Fan L."/>
            <person name="Goldberg J.M."/>
            <person name="Levin J.Z."/>
            <person name="Young S."/>
            <person name="Zeng Q."/>
            <person name="Anikster Y."/>
            <person name="Bruce M."/>
            <person name="Wang M."/>
            <person name="Yin C."/>
            <person name="McCallum B."/>
            <person name="Szabo L.J."/>
            <person name="Hulbert S."/>
            <person name="Chen X."/>
            <person name="Fellers J.P."/>
        </authorList>
    </citation>
    <scope>NUCLEOTIDE SEQUENCE</scope>
    <source>
        <strain evidence="6">Isolate 1-1 / race 1 (BBBD)</strain>
        <strain evidence="5">isolate 1-1 / race 1 (BBBD)</strain>
    </source>
</reference>
<reference evidence="4" key="2">
    <citation type="submission" date="2016-05" db="EMBL/GenBank/DDBJ databases">
        <title>Comparative analysis highlights variable genome content of wheat rusts and divergence of the mating loci.</title>
        <authorList>
            <person name="Cuomo C.A."/>
            <person name="Bakkeren G."/>
            <person name="Szabo L."/>
            <person name="Khalil H."/>
            <person name="Joly D."/>
            <person name="Goldberg J."/>
            <person name="Young S."/>
            <person name="Zeng Q."/>
            <person name="Fellers J."/>
        </authorList>
    </citation>
    <scope>NUCLEOTIDE SEQUENCE [LARGE SCALE GENOMIC DNA]</scope>
    <source>
        <strain evidence="4">1-1 BBBD Race 1</strain>
    </source>
</reference>
<protein>
    <submittedName>
        <fullName evidence="5">Carboxyl_trans domain-containing protein</fullName>
    </submittedName>
</protein>
<keyword evidence="2" id="KW-1133">Transmembrane helix</keyword>
<dbReference type="Gene3D" id="3.90.226.10">
    <property type="entry name" value="2-enoyl-CoA Hydratase, Chain A, domain 1"/>
    <property type="match status" value="1"/>
</dbReference>
<evidence type="ECO:0000256" key="1">
    <source>
        <dbReference type="SAM" id="MobiDB-lite"/>
    </source>
</evidence>
<dbReference type="EnsemblFungi" id="PTTG_30182-t43_1">
    <property type="protein sequence ID" value="PTTG_30182-t43_1-p1"/>
    <property type="gene ID" value="PTTG_30182"/>
</dbReference>
<feature type="transmembrane region" description="Helical" evidence="2">
    <location>
        <begin position="114"/>
        <end position="132"/>
    </location>
</feature>
<dbReference type="Pfam" id="PF01039">
    <property type="entry name" value="Carboxyl_trans"/>
    <property type="match status" value="1"/>
</dbReference>
<dbReference type="VEuPathDB" id="FungiDB:PTTG_30182"/>